<dbReference type="EMBL" id="QLLL01000002">
    <property type="protein sequence ID" value="RAJ08365.1"/>
    <property type="molecule type" value="Genomic_DNA"/>
</dbReference>
<organism evidence="1 2">
    <name type="scientific">Chitinophaga skermanii</name>
    <dbReference type="NCBI Taxonomy" id="331697"/>
    <lineage>
        <taxon>Bacteria</taxon>
        <taxon>Pseudomonadati</taxon>
        <taxon>Bacteroidota</taxon>
        <taxon>Chitinophagia</taxon>
        <taxon>Chitinophagales</taxon>
        <taxon>Chitinophagaceae</taxon>
        <taxon>Chitinophaga</taxon>
    </lineage>
</organism>
<reference evidence="1 2" key="1">
    <citation type="submission" date="2018-06" db="EMBL/GenBank/DDBJ databases">
        <title>Genomic Encyclopedia of Archaeal and Bacterial Type Strains, Phase II (KMG-II): from individual species to whole genera.</title>
        <authorList>
            <person name="Goeker M."/>
        </authorList>
    </citation>
    <scope>NUCLEOTIDE SEQUENCE [LARGE SCALE GENOMIC DNA]</scope>
    <source>
        <strain evidence="1 2">DSM 23857</strain>
    </source>
</reference>
<evidence type="ECO:0000313" key="2">
    <source>
        <dbReference type="Proteomes" id="UP000249547"/>
    </source>
</evidence>
<name>A0A327QWN6_9BACT</name>
<proteinExistence type="predicted"/>
<dbReference type="Gene3D" id="2.160.20.120">
    <property type="match status" value="1"/>
</dbReference>
<dbReference type="RefSeq" id="WP_111596520.1">
    <property type="nucleotide sequence ID" value="NZ_QLLL01000002.1"/>
</dbReference>
<accession>A0A327QWN6</accession>
<dbReference type="Proteomes" id="UP000249547">
    <property type="component" value="Unassembled WGS sequence"/>
</dbReference>
<sequence>MKTSNKILLGLISGLLITLVLVDFSLRAVYLRIDLSSAFKNYEDVVIPPFKYLKITGGNAYTIEIKQANKPGIQVLNSRKSFLKTKILQDTLFIWFSVAGASHNALKEELPNGLMIASPTLLNLVANGTTNIIKDWNCDSMHIMLSGHSSARISRINVQKLEVVGSQHSSCVFQTSNKVNHLGLQLYGSSVAYFEQIDYRDFAPRLSDSALLVFKGQFAEKLSKHK</sequence>
<dbReference type="AlphaFoldDB" id="A0A327QWN6"/>
<dbReference type="OrthoDB" id="789629at2"/>
<gene>
    <name evidence="1" type="ORF">LX64_01013</name>
</gene>
<keyword evidence="2" id="KW-1185">Reference proteome</keyword>
<evidence type="ECO:0000313" key="1">
    <source>
        <dbReference type="EMBL" id="RAJ08365.1"/>
    </source>
</evidence>
<protein>
    <submittedName>
        <fullName evidence="1">Uncharacterized protein</fullName>
    </submittedName>
</protein>
<comment type="caution">
    <text evidence="1">The sequence shown here is derived from an EMBL/GenBank/DDBJ whole genome shotgun (WGS) entry which is preliminary data.</text>
</comment>